<sequence>MPRGRAPGYAMQREQILANAAKLFARQGFTATSMNQVADACGVSKPALYHYVDDKHQLLVEIAANHVDRLLGLIAEVEAAGLAPEPMLRALIERFLALYADTQAEHQVLTGDVRFLEPPERERVLDGQRRVVAAFAAALVRVVPELRDARLETPVAMLLFGMMNWTFTWLQPHGRLTHADVAPLIADLLLGGVGSIEALGAPPATPSTAPRAKARSRTPPAAKAA</sequence>
<dbReference type="SUPFAM" id="SSF46689">
    <property type="entry name" value="Homeodomain-like"/>
    <property type="match status" value="1"/>
</dbReference>
<evidence type="ECO:0000256" key="2">
    <source>
        <dbReference type="ARBA" id="ARBA00023015"/>
    </source>
</evidence>
<feature type="domain" description="HTH tetR-type" evidence="7">
    <location>
        <begin position="10"/>
        <end position="70"/>
    </location>
</feature>
<dbReference type="EMBL" id="JABWMJ010000002">
    <property type="protein sequence ID" value="NUZ04964.1"/>
    <property type="molecule type" value="Genomic_DNA"/>
</dbReference>
<dbReference type="PANTHER" id="PTHR30055:SF175">
    <property type="entry name" value="HTH-TYPE TRANSCRIPTIONAL REPRESSOR KSTR2"/>
    <property type="match status" value="1"/>
</dbReference>
<dbReference type="InterPro" id="IPR036271">
    <property type="entry name" value="Tet_transcr_reg_TetR-rel_C_sf"/>
</dbReference>
<dbReference type="InterPro" id="IPR023772">
    <property type="entry name" value="DNA-bd_HTH_TetR-type_CS"/>
</dbReference>
<keyword evidence="1" id="KW-0678">Repressor</keyword>
<feature type="DNA-binding region" description="H-T-H motif" evidence="5">
    <location>
        <begin position="33"/>
        <end position="52"/>
    </location>
</feature>
<dbReference type="Proteomes" id="UP000529637">
    <property type="component" value="Unassembled WGS sequence"/>
</dbReference>
<dbReference type="PRINTS" id="PR00455">
    <property type="entry name" value="HTHTETR"/>
</dbReference>
<reference evidence="8 9" key="1">
    <citation type="submission" date="2020-06" db="EMBL/GenBank/DDBJ databases">
        <title>Schlegella sp. ID0723 isolated from air conditioner.</title>
        <authorList>
            <person name="Kim D.Y."/>
            <person name="Kim D.-U."/>
        </authorList>
    </citation>
    <scope>NUCLEOTIDE SEQUENCE [LARGE SCALE GENOMIC DNA]</scope>
    <source>
        <strain evidence="8 9">ID0723</strain>
    </source>
</reference>
<dbReference type="PROSITE" id="PS50977">
    <property type="entry name" value="HTH_TETR_2"/>
    <property type="match status" value="1"/>
</dbReference>
<dbReference type="PANTHER" id="PTHR30055">
    <property type="entry name" value="HTH-TYPE TRANSCRIPTIONAL REGULATOR RUTR"/>
    <property type="match status" value="1"/>
</dbReference>
<dbReference type="Gene3D" id="1.10.10.60">
    <property type="entry name" value="Homeodomain-like"/>
    <property type="match status" value="1"/>
</dbReference>
<comment type="caution">
    <text evidence="8">The sequence shown here is derived from an EMBL/GenBank/DDBJ whole genome shotgun (WGS) entry which is preliminary data.</text>
</comment>
<dbReference type="InterPro" id="IPR009057">
    <property type="entry name" value="Homeodomain-like_sf"/>
</dbReference>
<evidence type="ECO:0000313" key="8">
    <source>
        <dbReference type="EMBL" id="NUZ04964.1"/>
    </source>
</evidence>
<dbReference type="PROSITE" id="PS01081">
    <property type="entry name" value="HTH_TETR_1"/>
    <property type="match status" value="1"/>
</dbReference>
<evidence type="ECO:0000259" key="7">
    <source>
        <dbReference type="PROSITE" id="PS50977"/>
    </source>
</evidence>
<proteinExistence type="predicted"/>
<evidence type="ECO:0000256" key="4">
    <source>
        <dbReference type="ARBA" id="ARBA00023163"/>
    </source>
</evidence>
<dbReference type="Gene3D" id="1.10.357.10">
    <property type="entry name" value="Tetracycline Repressor, domain 2"/>
    <property type="match status" value="1"/>
</dbReference>
<evidence type="ECO:0000256" key="1">
    <source>
        <dbReference type="ARBA" id="ARBA00022491"/>
    </source>
</evidence>
<keyword evidence="3 5" id="KW-0238">DNA-binding</keyword>
<dbReference type="GO" id="GO:0000976">
    <property type="term" value="F:transcription cis-regulatory region binding"/>
    <property type="evidence" value="ECO:0007669"/>
    <property type="project" value="TreeGrafter"/>
</dbReference>
<organism evidence="8 9">
    <name type="scientific">Piscinibacter koreensis</name>
    <dbReference type="NCBI Taxonomy" id="2742824"/>
    <lineage>
        <taxon>Bacteria</taxon>
        <taxon>Pseudomonadati</taxon>
        <taxon>Pseudomonadota</taxon>
        <taxon>Betaproteobacteria</taxon>
        <taxon>Burkholderiales</taxon>
        <taxon>Sphaerotilaceae</taxon>
        <taxon>Piscinibacter</taxon>
    </lineage>
</organism>
<protein>
    <submittedName>
        <fullName evidence="8">TetR/AcrR family transcriptional regulator</fullName>
    </submittedName>
</protein>
<evidence type="ECO:0000256" key="6">
    <source>
        <dbReference type="SAM" id="MobiDB-lite"/>
    </source>
</evidence>
<dbReference type="InterPro" id="IPR001647">
    <property type="entry name" value="HTH_TetR"/>
</dbReference>
<keyword evidence="9" id="KW-1185">Reference proteome</keyword>
<name>A0A7Y6NKW0_9BURK</name>
<dbReference type="InterPro" id="IPR050109">
    <property type="entry name" value="HTH-type_TetR-like_transc_reg"/>
</dbReference>
<dbReference type="Pfam" id="PF00440">
    <property type="entry name" value="TetR_N"/>
    <property type="match status" value="1"/>
</dbReference>
<accession>A0A7Y6NKW0</accession>
<evidence type="ECO:0000256" key="3">
    <source>
        <dbReference type="ARBA" id="ARBA00023125"/>
    </source>
</evidence>
<gene>
    <name evidence="8" type="ORF">HQN59_04230</name>
</gene>
<evidence type="ECO:0000256" key="5">
    <source>
        <dbReference type="PROSITE-ProRule" id="PRU00335"/>
    </source>
</evidence>
<dbReference type="InterPro" id="IPR041490">
    <property type="entry name" value="KstR2_TetR_C"/>
</dbReference>
<evidence type="ECO:0000313" key="9">
    <source>
        <dbReference type="Proteomes" id="UP000529637"/>
    </source>
</evidence>
<dbReference type="SUPFAM" id="SSF48498">
    <property type="entry name" value="Tetracyclin repressor-like, C-terminal domain"/>
    <property type="match status" value="1"/>
</dbReference>
<keyword evidence="2" id="KW-0805">Transcription regulation</keyword>
<dbReference type="AlphaFoldDB" id="A0A7Y6NKW0"/>
<feature type="region of interest" description="Disordered" evidence="6">
    <location>
        <begin position="201"/>
        <end position="225"/>
    </location>
</feature>
<dbReference type="GO" id="GO:0003700">
    <property type="term" value="F:DNA-binding transcription factor activity"/>
    <property type="evidence" value="ECO:0007669"/>
    <property type="project" value="TreeGrafter"/>
</dbReference>
<keyword evidence="4" id="KW-0804">Transcription</keyword>
<dbReference type="Pfam" id="PF17932">
    <property type="entry name" value="TetR_C_24"/>
    <property type="match status" value="1"/>
</dbReference>
<dbReference type="RefSeq" id="WP_176066449.1">
    <property type="nucleotide sequence ID" value="NZ_JABWMJ010000002.1"/>
</dbReference>